<organism evidence="4 5">
    <name type="scientific">Loktanella atrilutea</name>
    <dbReference type="NCBI Taxonomy" id="366533"/>
    <lineage>
        <taxon>Bacteria</taxon>
        <taxon>Pseudomonadati</taxon>
        <taxon>Pseudomonadota</taxon>
        <taxon>Alphaproteobacteria</taxon>
        <taxon>Rhodobacterales</taxon>
        <taxon>Roseobacteraceae</taxon>
        <taxon>Loktanella</taxon>
    </lineage>
</organism>
<keyword evidence="5" id="KW-1185">Reference proteome</keyword>
<keyword evidence="2 4" id="KW-0808">Transferase</keyword>
<keyword evidence="1" id="KW-0328">Glycosyltransferase</keyword>
<dbReference type="Pfam" id="PF13692">
    <property type="entry name" value="Glyco_trans_1_4"/>
    <property type="match status" value="1"/>
</dbReference>
<dbReference type="EMBL" id="FQUE01000001">
    <property type="protein sequence ID" value="SHE58837.1"/>
    <property type="molecule type" value="Genomic_DNA"/>
</dbReference>
<sequence length="375" mass="40925">MRVLLIGGEPFDYTIAFANAVASRMPVTLIVPRDRFAAALPFFDPQVTVRLIDWPRHRSLANLAFLWQLTRLIRAEAPDLIHVLSNTHLWLNLAVPLWRPVPVITTVHDVSLHPGDRDTAVLPGWAPRLMARLSRHVVVHGPTLARAAQRVFDIPGDRIHILPHPAIRRYADLAVATQPDQTDRSDAFDVLLFGRIFAYKGLDQLIRAEHLLGDRIPGLRITIAGRGDDPHALRALMGDPGRYVIHNRFIPDAEVAALFRATDLVVLPYTEASQSGVLPVAATFGVPAVVTDVGELRATVLPHHLGLVVPPNDPAALAEAIARLAQDPALRGRHGDAARAWAAGAIGADRVGTLAENLYADVHQKAKRAGSKGWA</sequence>
<reference evidence="5" key="1">
    <citation type="submission" date="2016-11" db="EMBL/GenBank/DDBJ databases">
        <authorList>
            <person name="Varghese N."/>
            <person name="Submissions S."/>
        </authorList>
    </citation>
    <scope>NUCLEOTIDE SEQUENCE [LARGE SCALE GENOMIC DNA]</scope>
    <source>
        <strain evidence="5">DSM 29326</strain>
    </source>
</reference>
<dbReference type="InterPro" id="IPR028098">
    <property type="entry name" value="Glyco_trans_4-like_N"/>
</dbReference>
<dbReference type="RefSeq" id="WP_072855864.1">
    <property type="nucleotide sequence ID" value="NZ_FQUE01000001.1"/>
</dbReference>
<dbReference type="PANTHER" id="PTHR12526:SF510">
    <property type="entry name" value="D-INOSITOL 3-PHOSPHATE GLYCOSYLTRANSFERASE"/>
    <property type="match status" value="1"/>
</dbReference>
<feature type="domain" description="Glycosyltransferase subfamily 4-like N-terminal" evidence="3">
    <location>
        <begin position="13"/>
        <end position="164"/>
    </location>
</feature>
<dbReference type="GO" id="GO:0016757">
    <property type="term" value="F:glycosyltransferase activity"/>
    <property type="evidence" value="ECO:0007669"/>
    <property type="project" value="UniProtKB-KW"/>
</dbReference>
<dbReference type="STRING" id="366533.SAMN05444339_101813"/>
<dbReference type="AlphaFoldDB" id="A0A1M4UQB4"/>
<protein>
    <submittedName>
        <fullName evidence="4">Glycosyltransferase involved in cell wall bisynthesis</fullName>
    </submittedName>
</protein>
<name>A0A1M4UQB4_LOKAT</name>
<dbReference type="SUPFAM" id="SSF53756">
    <property type="entry name" value="UDP-Glycosyltransferase/glycogen phosphorylase"/>
    <property type="match status" value="1"/>
</dbReference>
<dbReference type="Proteomes" id="UP000183987">
    <property type="component" value="Unassembled WGS sequence"/>
</dbReference>
<dbReference type="PANTHER" id="PTHR12526">
    <property type="entry name" value="GLYCOSYLTRANSFERASE"/>
    <property type="match status" value="1"/>
</dbReference>
<evidence type="ECO:0000256" key="1">
    <source>
        <dbReference type="ARBA" id="ARBA00022676"/>
    </source>
</evidence>
<evidence type="ECO:0000259" key="3">
    <source>
        <dbReference type="Pfam" id="PF13439"/>
    </source>
</evidence>
<proteinExistence type="predicted"/>
<evidence type="ECO:0000313" key="4">
    <source>
        <dbReference type="EMBL" id="SHE58837.1"/>
    </source>
</evidence>
<evidence type="ECO:0000313" key="5">
    <source>
        <dbReference type="Proteomes" id="UP000183987"/>
    </source>
</evidence>
<dbReference type="Gene3D" id="3.40.50.2000">
    <property type="entry name" value="Glycogen Phosphorylase B"/>
    <property type="match status" value="2"/>
</dbReference>
<accession>A0A1M4UQB4</accession>
<evidence type="ECO:0000256" key="2">
    <source>
        <dbReference type="ARBA" id="ARBA00022679"/>
    </source>
</evidence>
<dbReference type="OrthoDB" id="9790710at2"/>
<dbReference type="Pfam" id="PF13439">
    <property type="entry name" value="Glyco_transf_4"/>
    <property type="match status" value="1"/>
</dbReference>
<gene>
    <name evidence="4" type="ORF">SAMN05444339_101813</name>
</gene>